<sequence length="66" mass="7179">MSMQGELTDVAERALRAFGGDVTRPQAALLLTMWRYVRDLTPADMAAVLGRFPSADRVEAAQGGNR</sequence>
<keyword evidence="2" id="KW-1185">Reference proteome</keyword>
<name>A0A8J3ZVT7_9ACTN</name>
<evidence type="ECO:0000313" key="2">
    <source>
        <dbReference type="Proteomes" id="UP000635606"/>
    </source>
</evidence>
<dbReference type="AlphaFoldDB" id="A0A8J3ZVT7"/>
<dbReference type="EMBL" id="BOPH01000069">
    <property type="protein sequence ID" value="GIJ69892.1"/>
    <property type="molecule type" value="Genomic_DNA"/>
</dbReference>
<protein>
    <submittedName>
        <fullName evidence="1">Uncharacterized protein</fullName>
    </submittedName>
</protein>
<accession>A0A8J3ZVT7</accession>
<comment type="caution">
    <text evidence="1">The sequence shown here is derived from an EMBL/GenBank/DDBJ whole genome shotgun (WGS) entry which is preliminary data.</text>
</comment>
<organism evidence="1 2">
    <name type="scientific">Virgisporangium ochraceum</name>
    <dbReference type="NCBI Taxonomy" id="65505"/>
    <lineage>
        <taxon>Bacteria</taxon>
        <taxon>Bacillati</taxon>
        <taxon>Actinomycetota</taxon>
        <taxon>Actinomycetes</taxon>
        <taxon>Micromonosporales</taxon>
        <taxon>Micromonosporaceae</taxon>
        <taxon>Virgisporangium</taxon>
    </lineage>
</organism>
<dbReference type="RefSeq" id="WP_203929806.1">
    <property type="nucleotide sequence ID" value="NZ_BOPH01000069.1"/>
</dbReference>
<reference evidence="1" key="1">
    <citation type="submission" date="2021-01" db="EMBL/GenBank/DDBJ databases">
        <title>Whole genome shotgun sequence of Virgisporangium ochraceum NBRC 16418.</title>
        <authorList>
            <person name="Komaki H."/>
            <person name="Tamura T."/>
        </authorList>
    </citation>
    <scope>NUCLEOTIDE SEQUENCE</scope>
    <source>
        <strain evidence="1">NBRC 16418</strain>
    </source>
</reference>
<gene>
    <name evidence="1" type="ORF">Voc01_048090</name>
</gene>
<proteinExistence type="predicted"/>
<dbReference type="Proteomes" id="UP000635606">
    <property type="component" value="Unassembled WGS sequence"/>
</dbReference>
<evidence type="ECO:0000313" key="1">
    <source>
        <dbReference type="EMBL" id="GIJ69892.1"/>
    </source>
</evidence>